<keyword evidence="3 6" id="KW-0812">Transmembrane</keyword>
<evidence type="ECO:0000256" key="2">
    <source>
        <dbReference type="ARBA" id="ARBA00010596"/>
    </source>
</evidence>
<evidence type="ECO:0000313" key="10">
    <source>
        <dbReference type="Proteomes" id="UP000324585"/>
    </source>
</evidence>
<dbReference type="GO" id="GO:0016192">
    <property type="term" value="P:vesicle-mediated transport"/>
    <property type="evidence" value="ECO:0007669"/>
    <property type="project" value="InterPro"/>
</dbReference>
<feature type="transmembrane region" description="Helical" evidence="6">
    <location>
        <begin position="322"/>
        <end position="343"/>
    </location>
</feature>
<feature type="region of interest" description="Disordered" evidence="7">
    <location>
        <begin position="74"/>
        <end position="105"/>
    </location>
</feature>
<feature type="transmembrane region" description="Helical" evidence="6">
    <location>
        <begin position="228"/>
        <end position="250"/>
    </location>
</feature>
<dbReference type="InterPro" id="IPR006977">
    <property type="entry name" value="Yip1_dom"/>
</dbReference>
<name>A0A5J4Z3T7_PORPP</name>
<evidence type="ECO:0000256" key="6">
    <source>
        <dbReference type="RuleBase" id="RU361264"/>
    </source>
</evidence>
<evidence type="ECO:0000256" key="3">
    <source>
        <dbReference type="ARBA" id="ARBA00022692"/>
    </source>
</evidence>
<dbReference type="AlphaFoldDB" id="A0A5J4Z3T7"/>
<reference evidence="10" key="1">
    <citation type="journal article" date="2019" name="Nat. Commun.">
        <title>Expansion of phycobilisome linker gene families in mesophilic red algae.</title>
        <authorList>
            <person name="Lee J."/>
            <person name="Kim D."/>
            <person name="Bhattacharya D."/>
            <person name="Yoon H.S."/>
        </authorList>
    </citation>
    <scope>NUCLEOTIDE SEQUENCE [LARGE SCALE GENOMIC DNA]</scope>
    <source>
        <strain evidence="10">CCMP 1328</strain>
    </source>
</reference>
<comment type="caution">
    <text evidence="9">The sequence shown here is derived from an EMBL/GenBank/DDBJ whole genome shotgun (WGS) entry which is preliminary data.</text>
</comment>
<dbReference type="PANTHER" id="PTHR12822:SF2">
    <property type="entry name" value="PROTEIN YIPF"/>
    <property type="match status" value="1"/>
</dbReference>
<dbReference type="OrthoDB" id="10256463at2759"/>
<feature type="domain" description="Yip1" evidence="8">
    <location>
        <begin position="146"/>
        <end position="276"/>
    </location>
</feature>
<protein>
    <recommendedName>
        <fullName evidence="6">Protein YIPF</fullName>
    </recommendedName>
</protein>
<evidence type="ECO:0000259" key="8">
    <source>
        <dbReference type="Pfam" id="PF04893"/>
    </source>
</evidence>
<accession>A0A5J4Z3T7</accession>
<feature type="transmembrane region" description="Helical" evidence="6">
    <location>
        <begin position="154"/>
        <end position="174"/>
    </location>
</feature>
<dbReference type="PANTHER" id="PTHR12822">
    <property type="entry name" value="PROTEIN YIPF"/>
    <property type="match status" value="1"/>
</dbReference>
<evidence type="ECO:0000256" key="1">
    <source>
        <dbReference type="ARBA" id="ARBA00004141"/>
    </source>
</evidence>
<dbReference type="EMBL" id="VRMN01000001">
    <property type="protein sequence ID" value="KAA8498501.1"/>
    <property type="molecule type" value="Genomic_DNA"/>
</dbReference>
<feature type="compositionally biased region" description="Low complexity" evidence="7">
    <location>
        <begin position="91"/>
        <end position="105"/>
    </location>
</feature>
<dbReference type="InterPro" id="IPR039765">
    <property type="entry name" value="Yip5/YIPF1/YIPF2"/>
</dbReference>
<feature type="transmembrane region" description="Helical" evidence="6">
    <location>
        <begin position="194"/>
        <end position="216"/>
    </location>
</feature>
<sequence>MASAADRRVRRTGVYTLEHDEGSSDGEGAAVLGPIPAQKMPMNAATDFAPRDTATVSARSDRNQEFLNAFYESDAAPGSSVPGGKQKFSVDTSGSSSRPTDSSTPSTWYQVGFYTSYFAVHADDVMCRLKNSLLPIHSLYVGCSSDQPDLYGPFWVTTTLIMATSVGSNLFLLFRSLLPHPGAQQLPEYLPINFATFGMAATVFYLYVGIMSVAVWATRKYVGLASSLASTVCLYGYSLTALIPAVVICAGPSSTLVWISLALGFAISIGFLLQNLWRDEVLSNGISLPFGDSGPNFDATPGDLEEIRSASDSSVMAKGKGVTLALSAIGVHIGLFLFMRFYFF</sequence>
<dbReference type="Pfam" id="PF04893">
    <property type="entry name" value="Yip1"/>
    <property type="match status" value="1"/>
</dbReference>
<dbReference type="OMA" id="GPTWISA"/>
<keyword evidence="4 6" id="KW-1133">Transmembrane helix</keyword>
<dbReference type="GO" id="GO:0000139">
    <property type="term" value="C:Golgi membrane"/>
    <property type="evidence" value="ECO:0007669"/>
    <property type="project" value="UniProtKB-SubCell"/>
</dbReference>
<gene>
    <name evidence="9" type="ORF">FVE85_6086</name>
</gene>
<evidence type="ECO:0000256" key="7">
    <source>
        <dbReference type="SAM" id="MobiDB-lite"/>
    </source>
</evidence>
<evidence type="ECO:0000256" key="5">
    <source>
        <dbReference type="ARBA" id="ARBA00023136"/>
    </source>
</evidence>
<dbReference type="Proteomes" id="UP000324585">
    <property type="component" value="Unassembled WGS sequence"/>
</dbReference>
<proteinExistence type="inferred from homology"/>
<dbReference type="GO" id="GO:0031267">
    <property type="term" value="F:small GTPase binding"/>
    <property type="evidence" value="ECO:0007669"/>
    <property type="project" value="InterPro"/>
</dbReference>
<feature type="transmembrane region" description="Helical" evidence="6">
    <location>
        <begin position="256"/>
        <end position="277"/>
    </location>
</feature>
<keyword evidence="10" id="KW-1185">Reference proteome</keyword>
<keyword evidence="5 6" id="KW-0472">Membrane</keyword>
<organism evidence="9 10">
    <name type="scientific">Porphyridium purpureum</name>
    <name type="common">Red alga</name>
    <name type="synonym">Porphyridium cruentum</name>
    <dbReference type="NCBI Taxonomy" id="35688"/>
    <lineage>
        <taxon>Eukaryota</taxon>
        <taxon>Rhodophyta</taxon>
        <taxon>Bangiophyceae</taxon>
        <taxon>Porphyridiales</taxon>
        <taxon>Porphyridiaceae</taxon>
        <taxon>Porphyridium</taxon>
    </lineage>
</organism>
<feature type="region of interest" description="Disordered" evidence="7">
    <location>
        <begin position="1"/>
        <end position="33"/>
    </location>
</feature>
<evidence type="ECO:0000256" key="4">
    <source>
        <dbReference type="ARBA" id="ARBA00022989"/>
    </source>
</evidence>
<comment type="similarity">
    <text evidence="2 6">Belongs to the YIP1 family.</text>
</comment>
<comment type="subcellular location">
    <subcellularLocation>
        <location evidence="6">Golgi apparatus membrane</location>
        <topology evidence="6">Multi-pass membrane protein</topology>
    </subcellularLocation>
    <subcellularLocation>
        <location evidence="1">Membrane</location>
        <topology evidence="1">Multi-pass membrane protein</topology>
    </subcellularLocation>
</comment>
<evidence type="ECO:0000313" key="9">
    <source>
        <dbReference type="EMBL" id="KAA8498501.1"/>
    </source>
</evidence>